<feature type="coiled-coil region" evidence="1">
    <location>
        <begin position="290"/>
        <end position="576"/>
    </location>
</feature>
<dbReference type="EMBL" id="KB444313">
    <property type="protein sequence ID" value="EMD47456.1"/>
    <property type="molecule type" value="Genomic_DNA"/>
</dbReference>
<name>M2S898_ENTHI</name>
<proteinExistence type="predicted"/>
<evidence type="ECO:0000313" key="3">
    <source>
        <dbReference type="EMBL" id="EMD47456.1"/>
    </source>
</evidence>
<keyword evidence="1" id="KW-0175">Coiled coil</keyword>
<protein>
    <submittedName>
        <fullName evidence="3">Paramyosin, putative</fullName>
    </submittedName>
</protein>
<organism evidence="3 4">
    <name type="scientific">Entamoeba histolytica KU27</name>
    <dbReference type="NCBI Taxonomy" id="885311"/>
    <lineage>
        <taxon>Eukaryota</taxon>
        <taxon>Amoebozoa</taxon>
        <taxon>Evosea</taxon>
        <taxon>Archamoebae</taxon>
        <taxon>Mastigamoebida</taxon>
        <taxon>Entamoebidae</taxon>
        <taxon>Entamoeba</taxon>
    </lineage>
</organism>
<dbReference type="InterPro" id="IPR011989">
    <property type="entry name" value="ARM-like"/>
</dbReference>
<dbReference type="VEuPathDB" id="AmoebaDB:EHI5A_104520"/>
<feature type="region of interest" description="Disordered" evidence="2">
    <location>
        <begin position="580"/>
        <end position="630"/>
    </location>
</feature>
<accession>M2S898</accession>
<evidence type="ECO:0000256" key="2">
    <source>
        <dbReference type="SAM" id="MobiDB-lite"/>
    </source>
</evidence>
<dbReference type="Proteomes" id="UP000011755">
    <property type="component" value="Unassembled WGS sequence"/>
</dbReference>
<dbReference type="Gene3D" id="1.25.10.10">
    <property type="entry name" value="Leucine-rich Repeat Variant"/>
    <property type="match status" value="1"/>
</dbReference>
<dbReference type="OrthoDB" id="29811at2759"/>
<gene>
    <name evidence="3" type="ORF">EHI5A_104520</name>
</gene>
<evidence type="ECO:0000256" key="1">
    <source>
        <dbReference type="SAM" id="Coils"/>
    </source>
</evidence>
<reference evidence="3 4" key="1">
    <citation type="submission" date="2013-02" db="EMBL/GenBank/DDBJ databases">
        <authorList>
            <person name="Hannick L."/>
            <person name="Zafar N."/>
            <person name="Lorenzi H."/>
            <person name="Ali I.A."/>
            <person name="Petri W.P."/>
            <person name="Caler E."/>
        </authorList>
    </citation>
    <scope>NUCLEOTIDE SEQUENCE [LARGE SCALE GENOMIC DNA]</scope>
    <source>
        <strain evidence="3 4">KU27</strain>
    </source>
</reference>
<sequence>MVSLMIDDNTECQQQFAKTKIPLYSDSLKKEMYALDRVVPISLGSPNIDIQLAAYEIFLSYLKNNSDAQLSIASTLLPLATPNEDATIGNKIINSFFKKDNVRIYTIASMLLNTIFLNPMSRYVFQKPMNLNEDKTFLEVFIDTVASTDERAKALSLLKILVTVTYEADNNFLLNLMNETLFTYLLLKSSDSDLFHSSLACIILFDVLNELKFNSAPHSNTEMIDKISRAIDTIGFEQMKKKLDNLLISKEFIEAETQGISTGMLFDRESVRFITKIVQEIKEKRDVGEQKLKEREVQNLKEELEELKKKNEVIEQMLTESQNKVEDLNNQLELERALNGDNQEMKEQKEVLSQENEALTKKLTLKEESIIQIQQQIDTQKKEETELINKNEELQNQLKQSEEEIKKLKENQTKLEELLKIQKVNENECGKVQTELNMVKTQLIKMQDEAKEKNSTIGELENKLMLQENNILQLKEEIVSKEKEKMEMKLELDSITKTNLIESESINNNWKNEKESLLKEIDSLKEQLDSKSDELLLNQMQLDEYIKVNDELNQTVNNLNKQLNRFKESFESINKEVADSFNDSTEIPQEQPQQEDNKTTSKIIQTPQSTEENNEKNQSQTITDPTTAGVQIPTVTMNDLISTIHSIFN</sequence>
<evidence type="ECO:0000313" key="4">
    <source>
        <dbReference type="Proteomes" id="UP000011755"/>
    </source>
</evidence>
<feature type="compositionally biased region" description="Polar residues" evidence="2">
    <location>
        <begin position="581"/>
        <end position="630"/>
    </location>
</feature>
<dbReference type="AlphaFoldDB" id="M2S898"/>